<dbReference type="InterPro" id="IPR013103">
    <property type="entry name" value="RVT_2"/>
</dbReference>
<sequence>MEAFASGRLSCLSFPAPPKALGRRRISSTKGVDSQRRRRTFTAEGVDLQRRRRILQDVRRPTVALAPAPAASDDDASAMLGTPEQSLLRAGSNSEVELENHGRPVGDGNTAGLRPTRVRNPPERYADMVTAIGWGQWKSVNAVIGPSRFVRTLKKYSQGRIVRYKSRLVVKGFMQRPGVNFSEVFAPTSREANTRMLLALAAAKDWKVHQIDVRTAFLYGDLEEEIYMEQPPGYAEGYQVSTNDPALFHKLNPKAVFASVHVDDILSESASLDEVQDLKSALRKVFDIADMRDAKHYLGMEVLCDRKRLMLKLSERQAIVELLKRWQMTYCAPKATALGVGFQATKASKALRAVELKHNQELVGSLNYLANCTRPDIAQAVGLLSRFLNAPSTEHSTASKSVLRYLAGTKDLGILYSGSDTTMKGFCDADFDGDLDSKRSTTSYMLLVNGGAMSWSSRLQKTVALSAMDAEIMTFTSGASEGLWLE</sequence>
<feature type="region of interest" description="Disordered" evidence="1">
    <location>
        <begin position="16"/>
        <end position="38"/>
    </location>
</feature>
<dbReference type="PANTHER" id="PTHR11439">
    <property type="entry name" value="GAG-POL-RELATED RETROTRANSPOSON"/>
    <property type="match status" value="1"/>
</dbReference>
<dbReference type="Pfam" id="PF07727">
    <property type="entry name" value="RVT_2"/>
    <property type="match status" value="2"/>
</dbReference>
<name>A0A176VD83_MARPO</name>
<feature type="domain" description="Reverse transcriptase Ty1/copia-type" evidence="2">
    <location>
        <begin position="146"/>
        <end position="236"/>
    </location>
</feature>
<keyword evidence="4" id="KW-1185">Reference proteome</keyword>
<feature type="region of interest" description="Disordered" evidence="1">
    <location>
        <begin position="87"/>
        <end position="120"/>
    </location>
</feature>
<organism evidence="3 4">
    <name type="scientific">Marchantia polymorpha subsp. ruderalis</name>
    <dbReference type="NCBI Taxonomy" id="1480154"/>
    <lineage>
        <taxon>Eukaryota</taxon>
        <taxon>Viridiplantae</taxon>
        <taxon>Streptophyta</taxon>
        <taxon>Embryophyta</taxon>
        <taxon>Marchantiophyta</taxon>
        <taxon>Marchantiopsida</taxon>
        <taxon>Marchantiidae</taxon>
        <taxon>Marchantiales</taxon>
        <taxon>Marchantiaceae</taxon>
        <taxon>Marchantia</taxon>
    </lineage>
</organism>
<evidence type="ECO:0000259" key="2">
    <source>
        <dbReference type="Pfam" id="PF07727"/>
    </source>
</evidence>
<dbReference type="Proteomes" id="UP000077202">
    <property type="component" value="Unassembled WGS sequence"/>
</dbReference>
<reference evidence="3" key="1">
    <citation type="submission" date="2016-03" db="EMBL/GenBank/DDBJ databases">
        <title>Mechanisms controlling the formation of the plant cell surface in tip-growing cells are functionally conserved among land plants.</title>
        <authorList>
            <person name="Honkanen S."/>
            <person name="Jones V.A."/>
            <person name="Morieri G."/>
            <person name="Champion C."/>
            <person name="Hetherington A.J."/>
            <person name="Kelly S."/>
            <person name="Saint-Marcoux D."/>
            <person name="Proust H."/>
            <person name="Prescott H."/>
            <person name="Dolan L."/>
        </authorList>
    </citation>
    <scope>NUCLEOTIDE SEQUENCE [LARGE SCALE GENOMIC DNA]</scope>
    <source>
        <tissue evidence="3">Whole gametophyte</tissue>
    </source>
</reference>
<dbReference type="EMBL" id="LVLJ01004053">
    <property type="protein sequence ID" value="OAE18493.1"/>
    <property type="molecule type" value="Genomic_DNA"/>
</dbReference>
<evidence type="ECO:0000313" key="3">
    <source>
        <dbReference type="EMBL" id="OAE18493.1"/>
    </source>
</evidence>
<evidence type="ECO:0000313" key="4">
    <source>
        <dbReference type="Proteomes" id="UP000077202"/>
    </source>
</evidence>
<dbReference type="PANTHER" id="PTHR11439:SF483">
    <property type="entry name" value="PEPTIDE SYNTHASE GLIP-LIKE, PUTATIVE (AFU_ORTHOLOGUE AFUA_3G12920)-RELATED"/>
    <property type="match status" value="1"/>
</dbReference>
<feature type="domain" description="Reverse transcriptase Ty1/copia-type" evidence="2">
    <location>
        <begin position="254"/>
        <end position="336"/>
    </location>
</feature>
<gene>
    <name evidence="3" type="ORF">AXG93_163s1260</name>
</gene>
<dbReference type="AlphaFoldDB" id="A0A176VD83"/>
<proteinExistence type="predicted"/>
<protein>
    <recommendedName>
        <fullName evidence="2">Reverse transcriptase Ty1/copia-type domain-containing protein</fullName>
    </recommendedName>
</protein>
<accession>A0A176VD83</accession>
<comment type="caution">
    <text evidence="3">The sequence shown here is derived from an EMBL/GenBank/DDBJ whole genome shotgun (WGS) entry which is preliminary data.</text>
</comment>
<dbReference type="SUPFAM" id="SSF56672">
    <property type="entry name" value="DNA/RNA polymerases"/>
    <property type="match status" value="1"/>
</dbReference>
<dbReference type="CDD" id="cd09272">
    <property type="entry name" value="RNase_HI_RT_Ty1"/>
    <property type="match status" value="1"/>
</dbReference>
<evidence type="ECO:0000256" key="1">
    <source>
        <dbReference type="SAM" id="MobiDB-lite"/>
    </source>
</evidence>
<dbReference type="InterPro" id="IPR043502">
    <property type="entry name" value="DNA/RNA_pol_sf"/>
</dbReference>